<sequence length="347" mass="38192">MHSPVDIAEAKALAPLYGPKTPEKACPPPPAPIRDIEARAFYSDASHSIEDPAIVQANRQSLRPLREYVNRIERLTESYLATGNRDNAACALTWLESWAAADALLGTMKERRQAGFERKWMLGALALPFSALKETPGVCTGNAACDRIGAWFKRIALDVQKDYGPAKRANPKNTSARNNHQNWAGATVMLAAVAADDAELFDWAKERFKDGLTEIQADGSLPLEVSRGQRAIHYHVFALTPMLMMAATLQRNASGLSEADIASLRRLANRVRDDLADPAYMAAKTGITQETVRTGDGKLRPDKIAWAEPWYRLTQDASVLPLLKDGRPITQTSLGGNWTLFFGQRLP</sequence>
<accession>A0A0F3IVH0</accession>
<dbReference type="GO" id="GO:0042597">
    <property type="term" value="C:periplasmic space"/>
    <property type="evidence" value="ECO:0007669"/>
    <property type="project" value="InterPro"/>
</dbReference>
<dbReference type="AlphaFoldDB" id="A0A0F3IVH0"/>
<gene>
    <name evidence="4" type="ORF">VZ95_03630</name>
</gene>
<keyword evidence="5" id="KW-1185">Reference proteome</keyword>
<dbReference type="Proteomes" id="UP000033774">
    <property type="component" value="Unassembled WGS sequence"/>
</dbReference>
<dbReference type="Pfam" id="PF05426">
    <property type="entry name" value="Alginate_lyase"/>
    <property type="match status" value="1"/>
</dbReference>
<feature type="domain" description="Alginate lyase" evidence="3">
    <location>
        <begin position="41"/>
        <end position="278"/>
    </location>
</feature>
<evidence type="ECO:0000259" key="3">
    <source>
        <dbReference type="Pfam" id="PF05426"/>
    </source>
</evidence>
<dbReference type="Gene3D" id="1.50.10.100">
    <property type="entry name" value="Chondroitin AC/alginate lyase"/>
    <property type="match status" value="1"/>
</dbReference>
<keyword evidence="1" id="KW-0732">Signal</keyword>
<reference evidence="4 5" key="1">
    <citation type="submission" date="2015-03" db="EMBL/GenBank/DDBJ databases">
        <title>Draft genome sequence of Elstera litoralis.</title>
        <authorList>
            <person name="Rahalkar M.C."/>
            <person name="Dhakephalkar P.K."/>
            <person name="Pore S.D."/>
            <person name="Arora P."/>
            <person name="Kapse N.G."/>
            <person name="Pandit P.S."/>
        </authorList>
    </citation>
    <scope>NUCLEOTIDE SEQUENCE [LARGE SCALE GENOMIC DNA]</scope>
    <source>
        <strain evidence="4 5">Dia-1</strain>
    </source>
</reference>
<dbReference type="InterPro" id="IPR008929">
    <property type="entry name" value="Chondroitin_lyas"/>
</dbReference>
<dbReference type="GO" id="GO:0016829">
    <property type="term" value="F:lyase activity"/>
    <property type="evidence" value="ECO:0007669"/>
    <property type="project" value="UniProtKB-KW"/>
</dbReference>
<organism evidence="4 5">
    <name type="scientific">Elstera litoralis</name>
    <dbReference type="NCBI Taxonomy" id="552518"/>
    <lineage>
        <taxon>Bacteria</taxon>
        <taxon>Pseudomonadati</taxon>
        <taxon>Pseudomonadota</taxon>
        <taxon>Alphaproteobacteria</taxon>
        <taxon>Rhodospirillales</taxon>
        <taxon>Rhodospirillaceae</taxon>
        <taxon>Elstera</taxon>
    </lineage>
</organism>
<name>A0A0F3IVH0_9PROT</name>
<keyword evidence="2" id="KW-0456">Lyase</keyword>
<dbReference type="EMBL" id="LAJY01000068">
    <property type="protein sequence ID" value="KJV10627.1"/>
    <property type="molecule type" value="Genomic_DNA"/>
</dbReference>
<protein>
    <recommendedName>
        <fullName evidence="3">Alginate lyase domain-containing protein</fullName>
    </recommendedName>
</protein>
<dbReference type="InterPro" id="IPR008397">
    <property type="entry name" value="Alginate_lyase_dom"/>
</dbReference>
<evidence type="ECO:0000313" key="4">
    <source>
        <dbReference type="EMBL" id="KJV10627.1"/>
    </source>
</evidence>
<evidence type="ECO:0000313" key="5">
    <source>
        <dbReference type="Proteomes" id="UP000033774"/>
    </source>
</evidence>
<comment type="caution">
    <text evidence="4">The sequence shown here is derived from an EMBL/GenBank/DDBJ whole genome shotgun (WGS) entry which is preliminary data.</text>
</comment>
<evidence type="ECO:0000256" key="2">
    <source>
        <dbReference type="ARBA" id="ARBA00023239"/>
    </source>
</evidence>
<dbReference type="SUPFAM" id="SSF48230">
    <property type="entry name" value="Chondroitin AC/alginate lyase"/>
    <property type="match status" value="1"/>
</dbReference>
<evidence type="ECO:0000256" key="1">
    <source>
        <dbReference type="ARBA" id="ARBA00022729"/>
    </source>
</evidence>
<proteinExistence type="predicted"/>